<evidence type="ECO:0000256" key="8">
    <source>
        <dbReference type="ARBA" id="ARBA00023085"/>
    </source>
</evidence>
<dbReference type="GO" id="GO:0042545">
    <property type="term" value="P:cell wall modification"/>
    <property type="evidence" value="ECO:0007669"/>
    <property type="project" value="InterPro"/>
</dbReference>
<evidence type="ECO:0000313" key="15">
    <source>
        <dbReference type="EMBL" id="KAF6163625.1"/>
    </source>
</evidence>
<dbReference type="Pfam" id="PF04043">
    <property type="entry name" value="PMEI"/>
    <property type="match status" value="1"/>
</dbReference>
<dbReference type="NCBIfam" id="TIGR01614">
    <property type="entry name" value="PME_inhib"/>
    <property type="match status" value="1"/>
</dbReference>
<dbReference type="SMART" id="SM00856">
    <property type="entry name" value="PMEI"/>
    <property type="match status" value="1"/>
</dbReference>
<keyword evidence="13" id="KW-0732">Signal</keyword>
<sequence length="527" mass="58195">MDSQLRYLIRTFSLSILFSLSFADIPLEIHQVCNATRFPQICETSLTPQNLSQNPNPIEIVQSSIWVSTQTLKTAQKMVQTIIDTSSSNQNRSTSAQNCLQVLKYSEYRLSSTVVVLPRGAIKDARAWVSAALSYESGCIGGFTKFVNGSQEVNVTVAFLETVVEITSNTLSFLVNYDKFGNETALWRVPMTERDGVWEDGKASEGTMRGVLVDLAVNVTVCKGRAECYKTVQSAVDAAPDNYIDGKGRFVIRIEEGVYEETVRVPLEKKNVVFIGDGMGRTAITGSLSVGVDGINTYNTATVGVVGDGFMARDITFENTAGANANQAVAFRSESDLSIVENCEFLGNQDTLYAHSLRQYYNSCRIVGNVDFIFGFSTTVFENSQILVRPRVVSPEKGERNVVTAHGRSDPGMSTGFVFRNCVINGTDEYMALYYSKPKVHRNYLGRPWKVYSRTVYINCFLGALVSSDGWMPWDGGLSTLYYGEFQSYGPGANVTARVSWSSQVPAQHVNSYSAENFIQGDQWIPS</sequence>
<evidence type="ECO:0000256" key="1">
    <source>
        <dbReference type="ARBA" id="ARBA00004191"/>
    </source>
</evidence>
<evidence type="ECO:0000256" key="4">
    <source>
        <dbReference type="ARBA" id="ARBA00007786"/>
    </source>
</evidence>
<dbReference type="InterPro" id="IPR012334">
    <property type="entry name" value="Pectin_lyas_fold"/>
</dbReference>
<dbReference type="AlphaFoldDB" id="A0A7J7N8Z2"/>
<evidence type="ECO:0000259" key="14">
    <source>
        <dbReference type="SMART" id="SM00856"/>
    </source>
</evidence>
<feature type="chain" id="PRO_5029783870" description="pectinesterase" evidence="13">
    <location>
        <begin position="24"/>
        <end position="527"/>
    </location>
</feature>
<evidence type="ECO:0000256" key="5">
    <source>
        <dbReference type="ARBA" id="ARBA00013229"/>
    </source>
</evidence>
<dbReference type="GO" id="GO:0030599">
    <property type="term" value="F:pectinesterase activity"/>
    <property type="evidence" value="ECO:0007669"/>
    <property type="project" value="UniProtKB-EC"/>
</dbReference>
<evidence type="ECO:0000256" key="11">
    <source>
        <dbReference type="ARBA" id="ARBA00047928"/>
    </source>
</evidence>
<reference evidence="15 16" key="1">
    <citation type="journal article" date="2020" name="IScience">
        <title>Genome Sequencing of the Endangered Kingdonia uniflora (Circaeasteraceae, Ranunculales) Reveals Potential Mechanisms of Evolutionary Specialization.</title>
        <authorList>
            <person name="Sun Y."/>
            <person name="Deng T."/>
            <person name="Zhang A."/>
            <person name="Moore M.J."/>
            <person name="Landis J.B."/>
            <person name="Lin N."/>
            <person name="Zhang H."/>
            <person name="Zhang X."/>
            <person name="Huang J."/>
            <person name="Zhang X."/>
            <person name="Sun H."/>
            <person name="Wang H."/>
        </authorList>
    </citation>
    <scope>NUCLEOTIDE SEQUENCE [LARGE SCALE GENOMIC DNA]</scope>
    <source>
        <strain evidence="15">TB1705</strain>
        <tissue evidence="15">Leaf</tissue>
    </source>
</reference>
<dbReference type="EC" id="3.1.1.11" evidence="5"/>
<dbReference type="InterPro" id="IPR035513">
    <property type="entry name" value="Invertase/methylesterase_inhib"/>
</dbReference>
<feature type="signal peptide" evidence="13">
    <location>
        <begin position="1"/>
        <end position="23"/>
    </location>
</feature>
<dbReference type="SUPFAM" id="SSF101148">
    <property type="entry name" value="Plant invertase/pectin methylesterase inhibitor"/>
    <property type="match status" value="1"/>
</dbReference>
<comment type="pathway">
    <text evidence="2">Glycan metabolism; pectin degradation; 2-dehydro-3-deoxy-D-gluconate from pectin: step 1/5.</text>
</comment>
<dbReference type="PANTHER" id="PTHR31707">
    <property type="entry name" value="PECTINESTERASE"/>
    <property type="match status" value="1"/>
</dbReference>
<dbReference type="InterPro" id="IPR000070">
    <property type="entry name" value="Pectinesterase_cat"/>
</dbReference>
<comment type="similarity">
    <text evidence="3">In the N-terminal section; belongs to the PMEI family.</text>
</comment>
<evidence type="ECO:0000256" key="9">
    <source>
        <dbReference type="ARBA" id="ARBA00023157"/>
    </source>
</evidence>
<keyword evidence="6" id="KW-0134">Cell wall</keyword>
<comment type="caution">
    <text evidence="15">The sequence shown here is derived from an EMBL/GenBank/DDBJ whole genome shotgun (WGS) entry which is preliminary data.</text>
</comment>
<comment type="similarity">
    <text evidence="4">In the C-terminal section; belongs to the pectinesterase family.</text>
</comment>
<dbReference type="Pfam" id="PF01095">
    <property type="entry name" value="Pectinesterase"/>
    <property type="match status" value="1"/>
</dbReference>
<keyword evidence="6" id="KW-0964">Secreted</keyword>
<name>A0A7J7N8Z2_9MAGN</name>
<evidence type="ECO:0000256" key="6">
    <source>
        <dbReference type="ARBA" id="ARBA00022512"/>
    </source>
</evidence>
<dbReference type="EMBL" id="JACGCM010000971">
    <property type="protein sequence ID" value="KAF6163625.1"/>
    <property type="molecule type" value="Genomic_DNA"/>
</dbReference>
<evidence type="ECO:0000256" key="10">
    <source>
        <dbReference type="ARBA" id="ARBA00023180"/>
    </source>
</evidence>
<keyword evidence="9" id="KW-1015">Disulfide bond</keyword>
<dbReference type="CDD" id="cd15798">
    <property type="entry name" value="PMEI-like_3"/>
    <property type="match status" value="1"/>
</dbReference>
<evidence type="ECO:0000256" key="12">
    <source>
        <dbReference type="ARBA" id="ARBA00057335"/>
    </source>
</evidence>
<dbReference type="SUPFAM" id="SSF51126">
    <property type="entry name" value="Pectin lyase-like"/>
    <property type="match status" value="1"/>
</dbReference>
<evidence type="ECO:0000313" key="16">
    <source>
        <dbReference type="Proteomes" id="UP000541444"/>
    </source>
</evidence>
<evidence type="ECO:0000256" key="13">
    <source>
        <dbReference type="SAM" id="SignalP"/>
    </source>
</evidence>
<accession>A0A7J7N8Z2</accession>
<evidence type="ECO:0000256" key="7">
    <source>
        <dbReference type="ARBA" id="ARBA00022801"/>
    </source>
</evidence>
<comment type="subcellular location">
    <subcellularLocation>
        <location evidence="1">Secreted</location>
        <location evidence="1">Cell wall</location>
    </subcellularLocation>
</comment>
<feature type="domain" description="Pectinesterase inhibitor" evidence="14">
    <location>
        <begin position="24"/>
        <end position="173"/>
    </location>
</feature>
<proteinExistence type="inferred from homology"/>
<protein>
    <recommendedName>
        <fullName evidence="5">pectinesterase</fullName>
        <ecNumber evidence="5">3.1.1.11</ecNumber>
    </recommendedName>
</protein>
<dbReference type="GO" id="GO:0045490">
    <property type="term" value="P:pectin catabolic process"/>
    <property type="evidence" value="ECO:0007669"/>
    <property type="project" value="UniProtKB-UniPathway"/>
</dbReference>
<dbReference type="Gene3D" id="2.160.20.10">
    <property type="entry name" value="Single-stranded right-handed beta-helix, Pectin lyase-like"/>
    <property type="match status" value="1"/>
</dbReference>
<dbReference type="InterPro" id="IPR011050">
    <property type="entry name" value="Pectin_lyase_fold/virulence"/>
</dbReference>
<gene>
    <name evidence="15" type="ORF">GIB67_036085</name>
</gene>
<dbReference type="FunFam" id="1.20.140.40:FF:000021">
    <property type="entry name" value="Probable pectinesterase/pectinesterase inhibitor 51"/>
    <property type="match status" value="1"/>
</dbReference>
<evidence type="ECO:0000256" key="2">
    <source>
        <dbReference type="ARBA" id="ARBA00005184"/>
    </source>
</evidence>
<keyword evidence="16" id="KW-1185">Reference proteome</keyword>
<dbReference type="InterPro" id="IPR006501">
    <property type="entry name" value="Pectinesterase_inhib_dom"/>
</dbReference>
<dbReference type="FunFam" id="2.160.20.10:FF:000029">
    <property type="entry name" value="Pectinesterase 4"/>
    <property type="match status" value="1"/>
</dbReference>
<keyword evidence="7" id="KW-0378">Hydrolase</keyword>
<keyword evidence="10" id="KW-0325">Glycoprotein</keyword>
<comment type="function">
    <text evidence="12">Acts in the modification of cell walls via demethylesterification of cell wall pectin.</text>
</comment>
<dbReference type="Gene3D" id="1.20.140.40">
    <property type="entry name" value="Invertase/pectin methylesterase inhibitor family protein"/>
    <property type="match status" value="1"/>
</dbReference>
<dbReference type="UniPathway" id="UPA00545">
    <property type="reaction ID" value="UER00823"/>
</dbReference>
<evidence type="ECO:0000256" key="3">
    <source>
        <dbReference type="ARBA" id="ARBA00006027"/>
    </source>
</evidence>
<dbReference type="GO" id="GO:0004857">
    <property type="term" value="F:enzyme inhibitor activity"/>
    <property type="evidence" value="ECO:0007669"/>
    <property type="project" value="InterPro"/>
</dbReference>
<dbReference type="OrthoDB" id="2019149at2759"/>
<keyword evidence="8" id="KW-0063">Aspartyl esterase</keyword>
<dbReference type="Proteomes" id="UP000541444">
    <property type="component" value="Unassembled WGS sequence"/>
</dbReference>
<comment type="catalytic activity">
    <reaction evidence="11">
        <text>[(1-&gt;4)-alpha-D-galacturonosyl methyl ester](n) + n H2O = [(1-&gt;4)-alpha-D-galacturonosyl](n) + n methanol + n H(+)</text>
        <dbReference type="Rhea" id="RHEA:22380"/>
        <dbReference type="Rhea" id="RHEA-COMP:14570"/>
        <dbReference type="Rhea" id="RHEA-COMP:14573"/>
        <dbReference type="ChEBI" id="CHEBI:15377"/>
        <dbReference type="ChEBI" id="CHEBI:15378"/>
        <dbReference type="ChEBI" id="CHEBI:17790"/>
        <dbReference type="ChEBI" id="CHEBI:140522"/>
        <dbReference type="ChEBI" id="CHEBI:140523"/>
        <dbReference type="EC" id="3.1.1.11"/>
    </reaction>
</comment>
<organism evidence="15 16">
    <name type="scientific">Kingdonia uniflora</name>
    <dbReference type="NCBI Taxonomy" id="39325"/>
    <lineage>
        <taxon>Eukaryota</taxon>
        <taxon>Viridiplantae</taxon>
        <taxon>Streptophyta</taxon>
        <taxon>Embryophyta</taxon>
        <taxon>Tracheophyta</taxon>
        <taxon>Spermatophyta</taxon>
        <taxon>Magnoliopsida</taxon>
        <taxon>Ranunculales</taxon>
        <taxon>Circaeasteraceae</taxon>
        <taxon>Kingdonia</taxon>
    </lineage>
</organism>